<sequence length="62" mass="6756">MTGGSSDRRKLCFFKNQRKAVTAISCLVLQVMGNCRPSTTLYTLSGGHTTTSPWAAVVIKKH</sequence>
<name>A0A9D4LJA3_DREPO</name>
<organism evidence="1 2">
    <name type="scientific">Dreissena polymorpha</name>
    <name type="common">Zebra mussel</name>
    <name type="synonym">Mytilus polymorpha</name>
    <dbReference type="NCBI Taxonomy" id="45954"/>
    <lineage>
        <taxon>Eukaryota</taxon>
        <taxon>Metazoa</taxon>
        <taxon>Spiralia</taxon>
        <taxon>Lophotrochozoa</taxon>
        <taxon>Mollusca</taxon>
        <taxon>Bivalvia</taxon>
        <taxon>Autobranchia</taxon>
        <taxon>Heteroconchia</taxon>
        <taxon>Euheterodonta</taxon>
        <taxon>Imparidentia</taxon>
        <taxon>Neoheterodontei</taxon>
        <taxon>Myida</taxon>
        <taxon>Dreissenoidea</taxon>
        <taxon>Dreissenidae</taxon>
        <taxon>Dreissena</taxon>
    </lineage>
</organism>
<dbReference type="Proteomes" id="UP000828390">
    <property type="component" value="Unassembled WGS sequence"/>
</dbReference>
<evidence type="ECO:0000313" key="2">
    <source>
        <dbReference type="Proteomes" id="UP000828390"/>
    </source>
</evidence>
<reference evidence="1" key="2">
    <citation type="submission" date="2020-11" db="EMBL/GenBank/DDBJ databases">
        <authorList>
            <person name="McCartney M.A."/>
            <person name="Auch B."/>
            <person name="Kono T."/>
            <person name="Mallez S."/>
            <person name="Becker A."/>
            <person name="Gohl D.M."/>
            <person name="Silverstein K.A.T."/>
            <person name="Koren S."/>
            <person name="Bechman K.B."/>
            <person name="Herman A."/>
            <person name="Abrahante J.E."/>
            <person name="Garbe J."/>
        </authorList>
    </citation>
    <scope>NUCLEOTIDE SEQUENCE</scope>
    <source>
        <strain evidence="1">Duluth1</strain>
        <tissue evidence="1">Whole animal</tissue>
    </source>
</reference>
<dbReference type="EMBL" id="JAIWYP010000003">
    <property type="protein sequence ID" value="KAH3858723.1"/>
    <property type="molecule type" value="Genomic_DNA"/>
</dbReference>
<gene>
    <name evidence="1" type="ORF">DPMN_101350</name>
</gene>
<proteinExistence type="predicted"/>
<protein>
    <submittedName>
        <fullName evidence="1">Uncharacterized protein</fullName>
    </submittedName>
</protein>
<evidence type="ECO:0000313" key="1">
    <source>
        <dbReference type="EMBL" id="KAH3858723.1"/>
    </source>
</evidence>
<accession>A0A9D4LJA3</accession>
<dbReference type="AlphaFoldDB" id="A0A9D4LJA3"/>
<keyword evidence="2" id="KW-1185">Reference proteome</keyword>
<comment type="caution">
    <text evidence="1">The sequence shown here is derived from an EMBL/GenBank/DDBJ whole genome shotgun (WGS) entry which is preliminary data.</text>
</comment>
<reference evidence="1" key="1">
    <citation type="journal article" date="2019" name="bioRxiv">
        <title>The Genome of the Zebra Mussel, Dreissena polymorpha: A Resource for Invasive Species Research.</title>
        <authorList>
            <person name="McCartney M.A."/>
            <person name="Auch B."/>
            <person name="Kono T."/>
            <person name="Mallez S."/>
            <person name="Zhang Y."/>
            <person name="Obille A."/>
            <person name="Becker A."/>
            <person name="Abrahante J.E."/>
            <person name="Garbe J."/>
            <person name="Badalamenti J.P."/>
            <person name="Herman A."/>
            <person name="Mangelson H."/>
            <person name="Liachko I."/>
            <person name="Sullivan S."/>
            <person name="Sone E.D."/>
            <person name="Koren S."/>
            <person name="Silverstein K.A.T."/>
            <person name="Beckman K.B."/>
            <person name="Gohl D.M."/>
        </authorList>
    </citation>
    <scope>NUCLEOTIDE SEQUENCE</scope>
    <source>
        <strain evidence="1">Duluth1</strain>
        <tissue evidence="1">Whole animal</tissue>
    </source>
</reference>